<dbReference type="InterPro" id="IPR011990">
    <property type="entry name" value="TPR-like_helical_dom_sf"/>
</dbReference>
<feature type="repeat" description="PPR" evidence="2">
    <location>
        <begin position="140"/>
        <end position="174"/>
    </location>
</feature>
<dbReference type="NCBIfam" id="TIGR00756">
    <property type="entry name" value="PPR"/>
    <property type="match status" value="4"/>
</dbReference>
<evidence type="ECO:0000313" key="4">
    <source>
        <dbReference type="Proteomes" id="UP000825935"/>
    </source>
</evidence>
<name>A0A8T2TBR8_CERRI</name>
<evidence type="ECO:0000256" key="1">
    <source>
        <dbReference type="ARBA" id="ARBA00022737"/>
    </source>
</evidence>
<dbReference type="GO" id="GO:0009451">
    <property type="term" value="P:RNA modification"/>
    <property type="evidence" value="ECO:0007669"/>
    <property type="project" value="InterPro"/>
</dbReference>
<feature type="repeat" description="PPR" evidence="2">
    <location>
        <begin position="344"/>
        <end position="378"/>
    </location>
</feature>
<feature type="repeat" description="PPR" evidence="2">
    <location>
        <begin position="109"/>
        <end position="139"/>
    </location>
</feature>
<dbReference type="FunFam" id="1.25.40.10:FF:000158">
    <property type="entry name" value="pentatricopeptide repeat-containing protein At2g33680"/>
    <property type="match status" value="1"/>
</dbReference>
<dbReference type="Proteomes" id="UP000825935">
    <property type="component" value="Chromosome 13"/>
</dbReference>
<dbReference type="PANTHER" id="PTHR47926">
    <property type="entry name" value="PENTATRICOPEPTIDE REPEAT-CONTAINING PROTEIN"/>
    <property type="match status" value="1"/>
</dbReference>
<evidence type="ECO:0008006" key="5">
    <source>
        <dbReference type="Google" id="ProtNLM"/>
    </source>
</evidence>
<dbReference type="FunFam" id="1.25.40.10:FF:000381">
    <property type="entry name" value="Pentatricopeptide repeat-containing protein"/>
    <property type="match status" value="1"/>
</dbReference>
<evidence type="ECO:0000256" key="2">
    <source>
        <dbReference type="PROSITE-ProRule" id="PRU00708"/>
    </source>
</evidence>
<organism evidence="3 4">
    <name type="scientific">Ceratopteris richardii</name>
    <name type="common">Triangle waterfern</name>
    <dbReference type="NCBI Taxonomy" id="49495"/>
    <lineage>
        <taxon>Eukaryota</taxon>
        <taxon>Viridiplantae</taxon>
        <taxon>Streptophyta</taxon>
        <taxon>Embryophyta</taxon>
        <taxon>Tracheophyta</taxon>
        <taxon>Polypodiopsida</taxon>
        <taxon>Polypodiidae</taxon>
        <taxon>Polypodiales</taxon>
        <taxon>Pteridineae</taxon>
        <taxon>Pteridaceae</taxon>
        <taxon>Parkerioideae</taxon>
        <taxon>Ceratopteris</taxon>
    </lineage>
</organism>
<accession>A0A8T2TBR8</accession>
<dbReference type="OrthoDB" id="185373at2759"/>
<proteinExistence type="predicted"/>
<dbReference type="InterPro" id="IPR046960">
    <property type="entry name" value="PPR_At4g14850-like_plant"/>
</dbReference>
<reference evidence="3" key="1">
    <citation type="submission" date="2021-08" db="EMBL/GenBank/DDBJ databases">
        <title>WGS assembly of Ceratopteris richardii.</title>
        <authorList>
            <person name="Marchant D.B."/>
            <person name="Chen G."/>
            <person name="Jenkins J."/>
            <person name="Shu S."/>
            <person name="Leebens-Mack J."/>
            <person name="Grimwood J."/>
            <person name="Schmutz J."/>
            <person name="Soltis P."/>
            <person name="Soltis D."/>
            <person name="Chen Z.-H."/>
        </authorList>
    </citation>
    <scope>NUCLEOTIDE SEQUENCE</scope>
    <source>
        <strain evidence="3">Whitten #5841</strain>
        <tissue evidence="3">Leaf</tissue>
    </source>
</reference>
<dbReference type="GO" id="GO:0048731">
    <property type="term" value="P:system development"/>
    <property type="evidence" value="ECO:0007669"/>
    <property type="project" value="UniProtKB-ARBA"/>
</dbReference>
<dbReference type="FunFam" id="1.25.40.10:FF:000073">
    <property type="entry name" value="Pentatricopeptide repeat-containing protein chloroplastic"/>
    <property type="match status" value="2"/>
</dbReference>
<feature type="repeat" description="PPR" evidence="2">
    <location>
        <begin position="445"/>
        <end position="479"/>
    </location>
</feature>
<dbReference type="InterPro" id="IPR002885">
    <property type="entry name" value="PPR_rpt"/>
</dbReference>
<dbReference type="EMBL" id="CM035418">
    <property type="protein sequence ID" value="KAH7420647.1"/>
    <property type="molecule type" value="Genomic_DNA"/>
</dbReference>
<protein>
    <recommendedName>
        <fullName evidence="5">Pentatricopeptide repeat-containing protein</fullName>
    </recommendedName>
</protein>
<dbReference type="Gene3D" id="1.25.40.10">
    <property type="entry name" value="Tetratricopeptide repeat domain"/>
    <property type="match status" value="4"/>
</dbReference>
<feature type="repeat" description="PPR" evidence="2">
    <location>
        <begin position="211"/>
        <end position="241"/>
    </location>
</feature>
<keyword evidence="4" id="KW-1185">Reference proteome</keyword>
<dbReference type="Pfam" id="PF01535">
    <property type="entry name" value="PPR"/>
    <property type="match status" value="3"/>
</dbReference>
<comment type="caution">
    <text evidence="3">The sequence shown here is derived from an EMBL/GenBank/DDBJ whole genome shotgun (WGS) entry which is preliminary data.</text>
</comment>
<dbReference type="AlphaFoldDB" id="A0A8T2TBR8"/>
<feature type="repeat" description="PPR" evidence="2">
    <location>
        <begin position="175"/>
        <end position="209"/>
    </location>
</feature>
<dbReference type="PROSITE" id="PS51375">
    <property type="entry name" value="PPR"/>
    <property type="match status" value="7"/>
</dbReference>
<dbReference type="GO" id="GO:0003723">
    <property type="term" value="F:RNA binding"/>
    <property type="evidence" value="ECO:0007669"/>
    <property type="project" value="InterPro"/>
</dbReference>
<dbReference type="Pfam" id="PF13041">
    <property type="entry name" value="PPR_2"/>
    <property type="match status" value="4"/>
</dbReference>
<sequence>MKLFKPESGSLRILSVSFCSALVHVKIERISGMRAVSKDQPNNHMVTHNVFTNFEEILPSTETEQMHNNVEATHAISLVSLLRASAIHKDLERGCIVHADVVKAGLLGNTIVYNSIINMYAKSGALGRAQEMFYDLPSRSVISWNMLIAGFVQNGCEEQALCCFQEMKEDGVSPDAITFTCILKACGYLGALSKGQDIHVEMAREGLVKGNIMAANALLDMYAKCGSLSEAEKVFNELPAKDVVSWTTLIGAYAQNGCGDEALCCFKQMEDEGLTPNIVTLICILRVCSMKRALDKGQEVHARSLKEGLPITSIVLVTTLMDMYAKCGMLLRAETLMAELSVRNVVTWTALITGYVQHGPNERALMCFELMQHEKVSPNIITYLCLLKACSSLGTLYMGQKIHSELVKKDLLEDQNASTALLDMYAKNGLLLEAYYTFDMLAVQDVTCWNALLTGYVQLGQCNGIFRLIESMIKDGQELDVITITIVLNACSHRGLLDEGLMYFSTMTTLHGITPTLEHHNCLLDLFGSAGLLDRAVWIIMDMPFLTNATVWHTMLGACQKCGDMNLGMWAFRHAAQLEDSNAAAYVLMSNISVSACWGENVSSSLQLF</sequence>
<feature type="repeat" description="PPR" evidence="2">
    <location>
        <begin position="242"/>
        <end position="276"/>
    </location>
</feature>
<evidence type="ECO:0000313" key="3">
    <source>
        <dbReference type="EMBL" id="KAH7420647.1"/>
    </source>
</evidence>
<gene>
    <name evidence="3" type="ORF">KP509_13G015700</name>
</gene>
<keyword evidence="1" id="KW-0677">Repeat</keyword>